<proteinExistence type="predicted"/>
<dbReference type="EMBL" id="ASRV01000091">
    <property type="protein sequence ID" value="EOR26574.1"/>
    <property type="molecule type" value="Genomic_DNA"/>
</dbReference>
<accession>R9CB13</accession>
<name>R9CB13_9CLOT</name>
<dbReference type="InterPro" id="IPR036365">
    <property type="entry name" value="PGBD-like_sf"/>
</dbReference>
<dbReference type="OrthoDB" id="2933491at2"/>
<dbReference type="InterPro" id="IPR036366">
    <property type="entry name" value="PGBDSf"/>
</dbReference>
<evidence type="ECO:0000313" key="3">
    <source>
        <dbReference type="Proteomes" id="UP000013988"/>
    </source>
</evidence>
<dbReference type="Pfam" id="PF01471">
    <property type="entry name" value="PG_binding_1"/>
    <property type="match status" value="1"/>
</dbReference>
<evidence type="ECO:0000313" key="2">
    <source>
        <dbReference type="EMBL" id="EOR26574.1"/>
    </source>
</evidence>
<dbReference type="Proteomes" id="UP000013988">
    <property type="component" value="Unassembled WGS sequence"/>
</dbReference>
<dbReference type="Gene3D" id="1.10.101.10">
    <property type="entry name" value="PGBD-like superfamily/PGBD"/>
    <property type="match status" value="1"/>
</dbReference>
<reference evidence="2 3" key="1">
    <citation type="submission" date="2013-03" db="EMBL/GenBank/DDBJ databases">
        <title>Whole genome shotgun sequencing of Clostridium sartagoforme AAU1.</title>
        <authorList>
            <person name="Joshi C.G."/>
            <person name="Duggirala S.M."/>
            <person name="Nathani N.M."/>
            <person name="Bhatt V.D."/>
            <person name="Patel A.K."/>
            <person name="Pandya P.R."/>
            <person name="KaPatel J.A."/>
        </authorList>
    </citation>
    <scope>NUCLEOTIDE SEQUENCE [LARGE SCALE GENOMIC DNA]</scope>
    <source>
        <strain evidence="2 3">AAU1</strain>
    </source>
</reference>
<dbReference type="AlphaFoldDB" id="R9CB13"/>
<dbReference type="InterPro" id="IPR002477">
    <property type="entry name" value="Peptidoglycan-bd-like"/>
</dbReference>
<gene>
    <name evidence="2" type="ORF">A500_07681</name>
</gene>
<evidence type="ECO:0000259" key="1">
    <source>
        <dbReference type="Pfam" id="PF01471"/>
    </source>
</evidence>
<keyword evidence="3" id="KW-1185">Reference proteome</keyword>
<dbReference type="RefSeq" id="WP_016206933.1">
    <property type="nucleotide sequence ID" value="NZ_ASRV01000091.1"/>
</dbReference>
<organism evidence="2 3">
    <name type="scientific">Clostridium sartagoforme AAU1</name>
    <dbReference type="NCBI Taxonomy" id="1202534"/>
    <lineage>
        <taxon>Bacteria</taxon>
        <taxon>Bacillati</taxon>
        <taxon>Bacillota</taxon>
        <taxon>Clostridia</taxon>
        <taxon>Eubacteriales</taxon>
        <taxon>Clostridiaceae</taxon>
        <taxon>Clostridium</taxon>
    </lineage>
</organism>
<feature type="domain" description="Peptidoglycan binding-like" evidence="1">
    <location>
        <begin position="386"/>
        <end position="446"/>
    </location>
</feature>
<dbReference type="PATRIC" id="fig|1202534.3.peg.1535"/>
<dbReference type="SUPFAM" id="SSF47090">
    <property type="entry name" value="PGBD-like"/>
    <property type="match status" value="1"/>
</dbReference>
<comment type="caution">
    <text evidence="2">The sequence shown here is derived from an EMBL/GenBank/DDBJ whole genome shotgun (WGS) entry which is preliminary data.</text>
</comment>
<sequence length="495" mass="55125">MAEKGRLKVQCFVKESYIPVDDTRIVIRPSIGGESTNDIVLSTNSMGESEIVELDAPPLEYSQQPTGQVPYSMYDIRVEKDGFQSILINRCQVFPEELAIQECNLIESLNRAYRTETINIPPNTAIPPTILSATDGSNGVTGLNGITDLNGITGATGGNVANINEIINIGPNVLNGNYPEKIPEEEDKPLPPPTSGVVLQTPVVPEFIVVHAGGPNNTSAPNYRVLYKDYIKNVASCEIYSTWSENTIRSNIYAIISFTLNRIYTEWYRGKGKNFDITNSTAYDHAFTYGRNIFESISRVVDDIFATYIRRIGRKQPLLAQYCDGKNVSCPGWMTQWGSKYLGDQGKGPYDILTSFYGSDIELVTAEQVKGIPKSYPGYNLIVGSSGQEVRTVQEFLNRISQNYPLIPKVAQDGIYGAKTAEAVRVFQGVFNLPKTGIVDYATWYKISDIYVGVTRIAELRSSARNVQRIFIPPRSFDNYYDSTVPKFNYIDDMV</sequence>
<protein>
    <submittedName>
        <fullName evidence="2">Spore cortex-lytic protein</fullName>
    </submittedName>
</protein>